<name>A0A0D8XD18_DICVI</name>
<evidence type="ECO:0000256" key="6">
    <source>
        <dbReference type="ARBA" id="ARBA00022679"/>
    </source>
</evidence>
<keyword evidence="18" id="KW-1185">Reference proteome</keyword>
<dbReference type="Proteomes" id="UP000053766">
    <property type="component" value="Unassembled WGS sequence"/>
</dbReference>
<dbReference type="SUPFAM" id="SSF56112">
    <property type="entry name" value="Protein kinase-like (PK-like)"/>
    <property type="match status" value="1"/>
</dbReference>
<evidence type="ECO:0000313" key="18">
    <source>
        <dbReference type="Proteomes" id="UP000053766"/>
    </source>
</evidence>
<dbReference type="GO" id="GO:0046872">
    <property type="term" value="F:metal ion binding"/>
    <property type="evidence" value="ECO:0007669"/>
    <property type="project" value="UniProtKB-KW"/>
</dbReference>
<evidence type="ECO:0000259" key="16">
    <source>
        <dbReference type="PROSITE" id="PS50011"/>
    </source>
</evidence>
<dbReference type="Gene3D" id="1.10.510.10">
    <property type="entry name" value="Transferase(Phosphotransferase) domain 1"/>
    <property type="match status" value="1"/>
</dbReference>
<comment type="cofactor">
    <cofactor evidence="2">
        <name>Mg(2+)</name>
        <dbReference type="ChEBI" id="CHEBI:18420"/>
    </cofactor>
</comment>
<dbReference type="PROSITE" id="PS00108">
    <property type="entry name" value="PROTEIN_KINASE_ST"/>
    <property type="match status" value="1"/>
</dbReference>
<keyword evidence="10" id="KW-0067">ATP-binding</keyword>
<keyword evidence="8" id="KW-0547">Nucleotide-binding</keyword>
<dbReference type="STRING" id="29172.A0A0D8XD18"/>
<keyword evidence="11" id="KW-0460">Magnesium</keyword>
<evidence type="ECO:0000256" key="10">
    <source>
        <dbReference type="ARBA" id="ARBA00022840"/>
    </source>
</evidence>
<evidence type="ECO:0000256" key="3">
    <source>
        <dbReference type="ARBA" id="ARBA00009985"/>
    </source>
</evidence>
<evidence type="ECO:0000256" key="13">
    <source>
        <dbReference type="ARBA" id="ARBA00047899"/>
    </source>
</evidence>
<comment type="catalytic activity">
    <reaction evidence="13">
        <text>L-threonyl-[protein] + ATP = O-phospho-L-threonyl-[protein] + ADP + H(+)</text>
        <dbReference type="Rhea" id="RHEA:46608"/>
        <dbReference type="Rhea" id="RHEA-COMP:11060"/>
        <dbReference type="Rhea" id="RHEA-COMP:11605"/>
        <dbReference type="ChEBI" id="CHEBI:15378"/>
        <dbReference type="ChEBI" id="CHEBI:30013"/>
        <dbReference type="ChEBI" id="CHEBI:30616"/>
        <dbReference type="ChEBI" id="CHEBI:61977"/>
        <dbReference type="ChEBI" id="CHEBI:456216"/>
        <dbReference type="EC" id="2.7.11.1"/>
    </reaction>
</comment>
<reference evidence="18" key="2">
    <citation type="journal article" date="2016" name="Sci. Rep.">
        <title>Dictyocaulus viviparus genome, variome and transcriptome elucidate lungworm biology and support future intervention.</title>
        <authorList>
            <person name="McNulty S.N."/>
            <person name="Strube C."/>
            <person name="Rosa B.A."/>
            <person name="Martin J.C."/>
            <person name="Tyagi R."/>
            <person name="Choi Y.J."/>
            <person name="Wang Q."/>
            <person name="Hallsworth Pepin K."/>
            <person name="Zhang X."/>
            <person name="Ozersky P."/>
            <person name="Wilson R.K."/>
            <person name="Sternberg P.W."/>
            <person name="Gasser R.B."/>
            <person name="Mitreva M."/>
        </authorList>
    </citation>
    <scope>NUCLEOTIDE SEQUENCE [LARGE SCALE GENOMIC DNA]</scope>
    <source>
        <strain evidence="18">HannoverDv2000</strain>
    </source>
</reference>
<evidence type="ECO:0000256" key="8">
    <source>
        <dbReference type="ARBA" id="ARBA00022741"/>
    </source>
</evidence>
<dbReference type="PANTHER" id="PTHR24346">
    <property type="entry name" value="MAP/MICROTUBULE AFFINITY-REGULATING KINASE"/>
    <property type="match status" value="1"/>
</dbReference>
<dbReference type="PROSITE" id="PS50011">
    <property type="entry name" value="PROTEIN_KINASE_DOM"/>
    <property type="match status" value="1"/>
</dbReference>
<evidence type="ECO:0000256" key="1">
    <source>
        <dbReference type="ARBA" id="ARBA00001936"/>
    </source>
</evidence>
<dbReference type="EMBL" id="KN716656">
    <property type="protein sequence ID" value="KJH42520.1"/>
    <property type="molecule type" value="Genomic_DNA"/>
</dbReference>
<keyword evidence="5" id="KW-0723">Serine/threonine-protein kinase</keyword>
<dbReference type="Pfam" id="PF00069">
    <property type="entry name" value="Pkinase"/>
    <property type="match status" value="1"/>
</dbReference>
<feature type="region of interest" description="Disordered" evidence="15">
    <location>
        <begin position="591"/>
        <end position="611"/>
    </location>
</feature>
<dbReference type="EC" id="2.7.11.1" evidence="4"/>
<proteinExistence type="inferred from homology"/>
<evidence type="ECO:0000256" key="14">
    <source>
        <dbReference type="ARBA" id="ARBA00048679"/>
    </source>
</evidence>
<comment type="cofactor">
    <cofactor evidence="1">
        <name>Mn(2+)</name>
        <dbReference type="ChEBI" id="CHEBI:29035"/>
    </cofactor>
</comment>
<evidence type="ECO:0000256" key="15">
    <source>
        <dbReference type="SAM" id="MobiDB-lite"/>
    </source>
</evidence>
<sequence length="611" mass="68392">MEVIQISYIGQPDRTPFSFPDDELDSEPTCKVQLIKKRACPAVTVSSASMLPINVVNFHDSPPHLCAEVRDEDFMKEPLKITSLTSGNEEMITCPLIYAAIVQLFEKRFGELPRLQEESQEVYQPDTDWIEGEVELQLTDDITEDESCVNARPSSPYRAVTATIHCEGLHSWQQSSSNQLKLSVGGEDSPEEDDYNNLREDLRMWHLREPGSEQFAELEHDVALSAERVQSIIAGQGLLFTPLNEGSFIEEVFSRKGPKSHNGYLFGAKIGEGSYAKVKVGVPKFWVFRREQKNKLYVVMEFCMGSVQQLLDAAHENRLCNAECHRYFVDLINGLEYLHSVGIVHKDIKPANLLVSLDYTLKISDFGVAEELSRYQKDDLCQLVQGTPKFQAPELVSGNKESYNGFASDLWSCGVTLYNMISGLYPFEGAVIMRLFDNIAHADLVMPVNIKLDEDLASLLKGLLTKDARKRFTVEDVKHNQWYARPRMKAPFPCQLSKDGSIQQRPLTVYPALEERFGAVPSDRIITDNDLDVSVIGQHRSNAPGNPALPPSVLIAPPDSGFSGSNAAFFRNSQHCPSNSGDVPVEMQALSQRPPRKNRSLLSCILPNHSP</sequence>
<keyword evidence="12" id="KW-0464">Manganese</keyword>
<evidence type="ECO:0000256" key="4">
    <source>
        <dbReference type="ARBA" id="ARBA00012513"/>
    </source>
</evidence>
<keyword evidence="9 17" id="KW-0418">Kinase</keyword>
<dbReference type="InterPro" id="IPR011009">
    <property type="entry name" value="Kinase-like_dom_sf"/>
</dbReference>
<dbReference type="InterPro" id="IPR008271">
    <property type="entry name" value="Ser/Thr_kinase_AS"/>
</dbReference>
<dbReference type="InterPro" id="IPR000719">
    <property type="entry name" value="Prot_kinase_dom"/>
</dbReference>
<keyword evidence="6" id="KW-0808">Transferase</keyword>
<dbReference type="PANTHER" id="PTHR24346:SF94">
    <property type="entry name" value="NON-SPECIFIC SERINE_THREONINE PROTEIN KINASE"/>
    <property type="match status" value="1"/>
</dbReference>
<feature type="domain" description="Protein kinase" evidence="16">
    <location>
        <begin position="204"/>
        <end position="483"/>
    </location>
</feature>
<dbReference type="OrthoDB" id="68483at2759"/>
<gene>
    <name evidence="17" type="ORF">DICVIV_11495</name>
</gene>
<dbReference type="AlphaFoldDB" id="A0A0D8XD18"/>
<evidence type="ECO:0000256" key="9">
    <source>
        <dbReference type="ARBA" id="ARBA00022777"/>
    </source>
</evidence>
<reference evidence="17 18" key="1">
    <citation type="submission" date="2013-11" db="EMBL/GenBank/DDBJ databases">
        <title>Draft genome of the bovine lungworm Dictyocaulus viviparus.</title>
        <authorList>
            <person name="Mitreva M."/>
        </authorList>
    </citation>
    <scope>NUCLEOTIDE SEQUENCE [LARGE SCALE GENOMIC DNA]</scope>
    <source>
        <strain evidence="17 18">HannoverDv2000</strain>
    </source>
</reference>
<protein>
    <recommendedName>
        <fullName evidence="4">non-specific serine/threonine protein kinase</fullName>
        <ecNumber evidence="4">2.7.11.1</ecNumber>
    </recommendedName>
</protein>
<evidence type="ECO:0000256" key="7">
    <source>
        <dbReference type="ARBA" id="ARBA00022723"/>
    </source>
</evidence>
<organism evidence="17 18">
    <name type="scientific">Dictyocaulus viviparus</name>
    <name type="common">Bovine lungworm</name>
    <dbReference type="NCBI Taxonomy" id="29172"/>
    <lineage>
        <taxon>Eukaryota</taxon>
        <taxon>Metazoa</taxon>
        <taxon>Ecdysozoa</taxon>
        <taxon>Nematoda</taxon>
        <taxon>Chromadorea</taxon>
        <taxon>Rhabditida</taxon>
        <taxon>Rhabditina</taxon>
        <taxon>Rhabditomorpha</taxon>
        <taxon>Strongyloidea</taxon>
        <taxon>Metastrongylidae</taxon>
        <taxon>Dictyocaulus</taxon>
    </lineage>
</organism>
<keyword evidence="7" id="KW-0479">Metal-binding</keyword>
<evidence type="ECO:0000256" key="11">
    <source>
        <dbReference type="ARBA" id="ARBA00022842"/>
    </source>
</evidence>
<comment type="similarity">
    <text evidence="3">Belongs to the protein kinase superfamily. CAMK Ser/Thr protein kinase family. LKB1 subfamily.</text>
</comment>
<evidence type="ECO:0000313" key="17">
    <source>
        <dbReference type="EMBL" id="KJH42520.1"/>
    </source>
</evidence>
<evidence type="ECO:0000256" key="12">
    <source>
        <dbReference type="ARBA" id="ARBA00023211"/>
    </source>
</evidence>
<dbReference type="GO" id="GO:0005524">
    <property type="term" value="F:ATP binding"/>
    <property type="evidence" value="ECO:0007669"/>
    <property type="project" value="UniProtKB-KW"/>
</dbReference>
<comment type="catalytic activity">
    <reaction evidence="14">
        <text>L-seryl-[protein] + ATP = O-phospho-L-seryl-[protein] + ADP + H(+)</text>
        <dbReference type="Rhea" id="RHEA:17989"/>
        <dbReference type="Rhea" id="RHEA-COMP:9863"/>
        <dbReference type="Rhea" id="RHEA-COMP:11604"/>
        <dbReference type="ChEBI" id="CHEBI:15378"/>
        <dbReference type="ChEBI" id="CHEBI:29999"/>
        <dbReference type="ChEBI" id="CHEBI:30616"/>
        <dbReference type="ChEBI" id="CHEBI:83421"/>
        <dbReference type="ChEBI" id="CHEBI:456216"/>
        <dbReference type="EC" id="2.7.11.1"/>
    </reaction>
</comment>
<dbReference type="GO" id="GO:0004674">
    <property type="term" value="F:protein serine/threonine kinase activity"/>
    <property type="evidence" value="ECO:0007669"/>
    <property type="project" value="UniProtKB-KW"/>
</dbReference>
<dbReference type="GO" id="GO:0035556">
    <property type="term" value="P:intracellular signal transduction"/>
    <property type="evidence" value="ECO:0007669"/>
    <property type="project" value="TreeGrafter"/>
</dbReference>
<evidence type="ECO:0000256" key="5">
    <source>
        <dbReference type="ARBA" id="ARBA00022527"/>
    </source>
</evidence>
<dbReference type="SMART" id="SM00220">
    <property type="entry name" value="S_TKc"/>
    <property type="match status" value="1"/>
</dbReference>
<accession>A0A0D8XD18</accession>
<dbReference type="GO" id="GO:0005737">
    <property type="term" value="C:cytoplasm"/>
    <property type="evidence" value="ECO:0007669"/>
    <property type="project" value="TreeGrafter"/>
</dbReference>
<evidence type="ECO:0000256" key="2">
    <source>
        <dbReference type="ARBA" id="ARBA00001946"/>
    </source>
</evidence>